<name>A0ABP8DAZ4_9ACTN</name>
<dbReference type="InterPro" id="IPR029016">
    <property type="entry name" value="GAF-like_dom_sf"/>
</dbReference>
<dbReference type="InterPro" id="IPR052016">
    <property type="entry name" value="Bact_Sigma-Reg"/>
</dbReference>
<reference evidence="5" key="1">
    <citation type="journal article" date="2019" name="Int. J. Syst. Evol. Microbiol.">
        <title>The Global Catalogue of Microorganisms (GCM) 10K type strain sequencing project: providing services to taxonomists for standard genome sequencing and annotation.</title>
        <authorList>
            <consortium name="The Broad Institute Genomics Platform"/>
            <consortium name="The Broad Institute Genome Sequencing Center for Infectious Disease"/>
            <person name="Wu L."/>
            <person name="Ma J."/>
        </authorList>
    </citation>
    <scope>NUCLEOTIDE SEQUENCE [LARGE SCALE GENOMIC DNA]</scope>
    <source>
        <strain evidence="5">JCM 17441</strain>
    </source>
</reference>
<dbReference type="SUPFAM" id="SSF81606">
    <property type="entry name" value="PP2C-like"/>
    <property type="match status" value="1"/>
</dbReference>
<organism evidence="4 5">
    <name type="scientific">Dactylosporangium darangshiense</name>
    <dbReference type="NCBI Taxonomy" id="579108"/>
    <lineage>
        <taxon>Bacteria</taxon>
        <taxon>Bacillati</taxon>
        <taxon>Actinomycetota</taxon>
        <taxon>Actinomycetes</taxon>
        <taxon>Micromonosporales</taxon>
        <taxon>Micromonosporaceae</taxon>
        <taxon>Dactylosporangium</taxon>
    </lineage>
</organism>
<dbReference type="InterPro" id="IPR003018">
    <property type="entry name" value="GAF"/>
</dbReference>
<evidence type="ECO:0000259" key="3">
    <source>
        <dbReference type="SMART" id="SM00331"/>
    </source>
</evidence>
<evidence type="ECO:0000256" key="1">
    <source>
        <dbReference type="ARBA" id="ARBA00022801"/>
    </source>
</evidence>
<protein>
    <submittedName>
        <fullName evidence="4">SpoIIE family protein phosphatase</fullName>
    </submittedName>
</protein>
<dbReference type="Pfam" id="PF01590">
    <property type="entry name" value="GAF"/>
    <property type="match status" value="1"/>
</dbReference>
<sequence>MTSVAGTGAVGSAEQLRRLQAVTDAALSRLGVEDLLRELLERTKDLLHADTAAVMLLDPIGSELVATAASGLEREVYLGVRVPFGRGFAGTVAARGEPVAIEHVNHADTADPVLLSVQLAAALGVPMISDGRVIGVLYIGTGTPRRFTGQEIELLQLVADRAAHATVARQHSLDQAAAHVLQRSLLPTHPPQLPGLDLAVRYVPGAESGVGGDWYDVFDLPSGHIGIAVGDVAGNGLRAAVVMGRIRSALRAYAMETDDPAEVLTRLDRKVQRFEPDAMATAIYAVIAPDLATLTLSNAGHLPPVGLEPGGAGHLTVVKPDLPLGADLRIARHTTAVPLPVGHSVLFYTDGLVERRGRSLVAEMQRLAGALSAGHSAEQLCTEAMTAMLDHDAPRDDIAMLALRRTSSGTNV</sequence>
<dbReference type="Gene3D" id="3.60.40.10">
    <property type="entry name" value="PPM-type phosphatase domain"/>
    <property type="match status" value="1"/>
</dbReference>
<dbReference type="InterPro" id="IPR036457">
    <property type="entry name" value="PPM-type-like_dom_sf"/>
</dbReference>
<dbReference type="PANTHER" id="PTHR43156">
    <property type="entry name" value="STAGE II SPORULATION PROTEIN E-RELATED"/>
    <property type="match status" value="1"/>
</dbReference>
<accession>A0ABP8DAZ4</accession>
<comment type="caution">
    <text evidence="4">The sequence shown here is derived from an EMBL/GenBank/DDBJ whole genome shotgun (WGS) entry which is preliminary data.</text>
</comment>
<gene>
    <name evidence="4" type="ORF">GCM10022255_044650</name>
</gene>
<dbReference type="Pfam" id="PF07228">
    <property type="entry name" value="SpoIIE"/>
    <property type="match status" value="1"/>
</dbReference>
<feature type="domain" description="PPM-type phosphatase" evidence="3">
    <location>
        <begin position="193"/>
        <end position="405"/>
    </location>
</feature>
<evidence type="ECO:0000313" key="4">
    <source>
        <dbReference type="EMBL" id="GAA4251555.1"/>
    </source>
</evidence>
<dbReference type="InterPro" id="IPR001932">
    <property type="entry name" value="PPM-type_phosphatase-like_dom"/>
</dbReference>
<dbReference type="SMART" id="SM00331">
    <property type="entry name" value="PP2C_SIG"/>
    <property type="match status" value="1"/>
</dbReference>
<dbReference type="EMBL" id="BAABAT010000011">
    <property type="protein sequence ID" value="GAA4251555.1"/>
    <property type="molecule type" value="Genomic_DNA"/>
</dbReference>
<dbReference type="Proteomes" id="UP001500620">
    <property type="component" value="Unassembled WGS sequence"/>
</dbReference>
<dbReference type="Gene3D" id="3.30.450.40">
    <property type="match status" value="1"/>
</dbReference>
<dbReference type="RefSeq" id="WP_345129053.1">
    <property type="nucleotide sequence ID" value="NZ_BAABAT010000011.1"/>
</dbReference>
<evidence type="ECO:0000259" key="2">
    <source>
        <dbReference type="SMART" id="SM00065"/>
    </source>
</evidence>
<evidence type="ECO:0000313" key="5">
    <source>
        <dbReference type="Proteomes" id="UP001500620"/>
    </source>
</evidence>
<dbReference type="PANTHER" id="PTHR43156:SF2">
    <property type="entry name" value="STAGE II SPORULATION PROTEIN E"/>
    <property type="match status" value="1"/>
</dbReference>
<keyword evidence="5" id="KW-1185">Reference proteome</keyword>
<proteinExistence type="predicted"/>
<keyword evidence="1" id="KW-0378">Hydrolase</keyword>
<dbReference type="SMART" id="SM00065">
    <property type="entry name" value="GAF"/>
    <property type="match status" value="1"/>
</dbReference>
<dbReference type="SUPFAM" id="SSF55781">
    <property type="entry name" value="GAF domain-like"/>
    <property type="match status" value="1"/>
</dbReference>
<feature type="domain" description="GAF" evidence="2">
    <location>
        <begin position="31"/>
        <end position="177"/>
    </location>
</feature>